<protein>
    <recommendedName>
        <fullName evidence="3">RRM domain-containing protein</fullName>
    </recommendedName>
</protein>
<comment type="caution">
    <text evidence="1">The sequence shown here is derived from an EMBL/GenBank/DDBJ whole genome shotgun (WGS) entry which is preliminary data.</text>
</comment>
<dbReference type="GO" id="GO:0003676">
    <property type="term" value="F:nucleic acid binding"/>
    <property type="evidence" value="ECO:0007669"/>
    <property type="project" value="InterPro"/>
</dbReference>
<dbReference type="InterPro" id="IPR035979">
    <property type="entry name" value="RBD_domain_sf"/>
</dbReference>
<name>S9W666_9TRYP</name>
<reference evidence="1 2" key="1">
    <citation type="journal article" date="2013" name="PLoS ONE">
        <title>Predicting the Proteins of Angomonas deanei, Strigomonas culicis and Their Respective Endosymbionts Reveals New Aspects of the Trypanosomatidae Family.</title>
        <authorList>
            <person name="Motta M.C."/>
            <person name="Martins A.C."/>
            <person name="de Souza S.S."/>
            <person name="Catta-Preta C.M."/>
            <person name="Silva R."/>
            <person name="Klein C.C."/>
            <person name="de Almeida L.G."/>
            <person name="de Lima Cunha O."/>
            <person name="Ciapina L.P."/>
            <person name="Brocchi M."/>
            <person name="Colabardini A.C."/>
            <person name="de Araujo Lima B."/>
            <person name="Machado C.R."/>
            <person name="de Almeida Soares C.M."/>
            <person name="Probst C.M."/>
            <person name="de Menezes C.B."/>
            <person name="Thompson C.E."/>
            <person name="Bartholomeu D.C."/>
            <person name="Gradia D.F."/>
            <person name="Pavoni D.P."/>
            <person name="Grisard E.C."/>
            <person name="Fantinatti-Garboggini F."/>
            <person name="Marchini F.K."/>
            <person name="Rodrigues-Luiz G.F."/>
            <person name="Wagner G."/>
            <person name="Goldman G.H."/>
            <person name="Fietto J.L."/>
            <person name="Elias M.C."/>
            <person name="Goldman M.H."/>
            <person name="Sagot M.F."/>
            <person name="Pereira M."/>
            <person name="Stoco P.H."/>
            <person name="de Mendonca-Neto R.P."/>
            <person name="Teixeira S.M."/>
            <person name="Maciel T.E."/>
            <person name="de Oliveira Mendes T.A."/>
            <person name="Urmenyi T.P."/>
            <person name="de Souza W."/>
            <person name="Schenkman S."/>
            <person name="de Vasconcelos A.T."/>
        </authorList>
    </citation>
    <scope>NUCLEOTIDE SEQUENCE [LARGE SCALE GENOMIC DNA]</scope>
</reference>
<dbReference type="InterPro" id="IPR012677">
    <property type="entry name" value="Nucleotide-bd_a/b_plait_sf"/>
</dbReference>
<organism evidence="1 2">
    <name type="scientific">Strigomonas culicis</name>
    <dbReference type="NCBI Taxonomy" id="28005"/>
    <lineage>
        <taxon>Eukaryota</taxon>
        <taxon>Discoba</taxon>
        <taxon>Euglenozoa</taxon>
        <taxon>Kinetoplastea</taxon>
        <taxon>Metakinetoplastina</taxon>
        <taxon>Trypanosomatida</taxon>
        <taxon>Trypanosomatidae</taxon>
        <taxon>Strigomonadinae</taxon>
        <taxon>Strigomonas</taxon>
    </lineage>
</organism>
<dbReference type="OrthoDB" id="7763451at2759"/>
<evidence type="ECO:0000313" key="1">
    <source>
        <dbReference type="EMBL" id="EPY34716.1"/>
    </source>
</evidence>
<dbReference type="EMBL" id="ATMH01001386">
    <property type="protein sequence ID" value="EPY34716.1"/>
    <property type="molecule type" value="Genomic_DNA"/>
</dbReference>
<sequence length="243" mass="26512">MWTALDGLSPCHSIVSDSSSWSTAEPTAGGDVSSFLSRTGDDSREDGASFGFHCKFWVRVKYLEENTSESALKKMFYPYGADEAFTSVENGEFRGFVGFEVDCMAALASEKMNEFIPCGQSQALQVHVVDMDEVLVARTRSVAQKKKVRTFILEKSPAGAAAELANQVKCSSIQALVPLLSSVSIYLSAGDRQTQFVKDELFKLLLVQIVEGSDRSVCANCGTASRFFFLLRYALGRSLSTGD</sequence>
<proteinExistence type="predicted"/>
<dbReference type="SUPFAM" id="SSF54928">
    <property type="entry name" value="RNA-binding domain, RBD"/>
    <property type="match status" value="1"/>
</dbReference>
<dbReference type="Gene3D" id="3.30.70.330">
    <property type="match status" value="1"/>
</dbReference>
<dbReference type="AlphaFoldDB" id="S9W666"/>
<evidence type="ECO:0000313" key="2">
    <source>
        <dbReference type="Proteomes" id="UP000015354"/>
    </source>
</evidence>
<gene>
    <name evidence="1" type="ORF">STCU_01386</name>
</gene>
<accession>S9W666</accession>
<dbReference type="Proteomes" id="UP000015354">
    <property type="component" value="Unassembled WGS sequence"/>
</dbReference>
<evidence type="ECO:0008006" key="3">
    <source>
        <dbReference type="Google" id="ProtNLM"/>
    </source>
</evidence>
<keyword evidence="2" id="KW-1185">Reference proteome</keyword>